<sequence>MSGGLVVLASTVKDTLANVERYVDGNLAGGADHLVVFLDDPADPSTAPVREFLDAHPHATCVVADETWWTDKRPEQLNTRQRVNANVVKALLSTVSWADWVFHVDADEIVQIPRAVLSSVPSSRAAVSLAPLEAVSRKHWEGDPTWFKRLLDEPDLVLLKTLGVIDRPANGAYFHGHVEGKSGVRPTLDLWLTLHHVVDEEKDEVSAFTHPDLRLLHYESYSGEDFVRKWTSILAAGPKPAFRPGREPTAVALQTLISKGLTPEQAEPYLMRIFERTTEDDFDALRDLGLLEHVDPLAGPHQPAALPDDSLATLLAAVRPEKKRPFHHGTSPDQVRKILDRVAASSSGGSGLRGFLKR</sequence>
<dbReference type="Pfam" id="PF13704">
    <property type="entry name" value="Glyco_tranf_2_4"/>
    <property type="match status" value="1"/>
</dbReference>
<gene>
    <name evidence="1" type="ORF">ISU07_04995</name>
</gene>
<dbReference type="AlphaFoldDB" id="A0A930VD84"/>
<comment type="caution">
    <text evidence="1">The sequence shown here is derived from an EMBL/GenBank/DDBJ whole genome shotgun (WGS) entry which is preliminary data.</text>
</comment>
<name>A0A930VD84_9ACTN</name>
<organism evidence="1 2">
    <name type="scientific">Nocardioides islandensis</name>
    <dbReference type="NCBI Taxonomy" id="433663"/>
    <lineage>
        <taxon>Bacteria</taxon>
        <taxon>Bacillati</taxon>
        <taxon>Actinomycetota</taxon>
        <taxon>Actinomycetes</taxon>
        <taxon>Propionibacteriales</taxon>
        <taxon>Nocardioidaceae</taxon>
        <taxon>Nocardioides</taxon>
    </lineage>
</organism>
<protein>
    <submittedName>
        <fullName evidence="1">Glycosyltransferase family 2 protein</fullName>
    </submittedName>
</protein>
<dbReference type="EMBL" id="JADKPN010000001">
    <property type="protein sequence ID" value="MBF4762472.1"/>
    <property type="molecule type" value="Genomic_DNA"/>
</dbReference>
<evidence type="ECO:0000313" key="1">
    <source>
        <dbReference type="EMBL" id="MBF4762472.1"/>
    </source>
</evidence>
<keyword evidence="2" id="KW-1185">Reference proteome</keyword>
<evidence type="ECO:0000313" key="2">
    <source>
        <dbReference type="Proteomes" id="UP000640489"/>
    </source>
</evidence>
<accession>A0A930VD84</accession>
<dbReference type="RefSeq" id="WP_194705581.1">
    <property type="nucleotide sequence ID" value="NZ_JADKPN010000001.1"/>
</dbReference>
<reference evidence="1" key="1">
    <citation type="submission" date="2020-11" db="EMBL/GenBank/DDBJ databases">
        <title>Nocardioides sp. nov., isolated from Soil of Cynanchum wilfordii Hemsley rhizosphere.</title>
        <authorList>
            <person name="Lee J.-S."/>
            <person name="Suh M.K."/>
            <person name="Kim J.-S."/>
        </authorList>
    </citation>
    <scope>NUCLEOTIDE SEQUENCE</scope>
    <source>
        <strain evidence="1">KCTC 19275</strain>
    </source>
</reference>
<dbReference type="Proteomes" id="UP000640489">
    <property type="component" value="Unassembled WGS sequence"/>
</dbReference>
<proteinExistence type="predicted"/>